<organism evidence="2 3">
    <name type="scientific">Limosilactobacillus reuteri</name>
    <name type="common">Lactobacillus reuteri</name>
    <dbReference type="NCBI Taxonomy" id="1598"/>
    <lineage>
        <taxon>Bacteria</taxon>
        <taxon>Bacillati</taxon>
        <taxon>Bacillota</taxon>
        <taxon>Bacilli</taxon>
        <taxon>Lactobacillales</taxon>
        <taxon>Lactobacillaceae</taxon>
        <taxon>Limosilactobacillus</taxon>
    </lineage>
</organism>
<sequence>MVSEAQKQAKKNYEKANPDKAYYWKRKSEAGGFIRPSSKTRLYQLIKSNIDIRDTYISDLKEFKIELDKRLKELQE</sequence>
<reference evidence="2" key="2">
    <citation type="submission" date="2018-05" db="EMBL/GenBank/DDBJ databases">
        <authorList>
            <person name="Peng X.Y."/>
            <person name="Xu Y.F."/>
            <person name="Luo D."/>
            <person name="Yu J."/>
            <person name="Gu J.Y."/>
        </authorList>
    </citation>
    <scope>NUCLEOTIDE SEQUENCE</scope>
    <source>
        <strain evidence="2">LR10</strain>
    </source>
</reference>
<evidence type="ECO:0000313" key="4">
    <source>
        <dbReference type="Proteomes" id="UP000452188"/>
    </source>
</evidence>
<dbReference type="AlphaFoldDB" id="A0A244CAN5"/>
<dbReference type="EMBL" id="QGHT01000109">
    <property type="protein sequence ID" value="PWT39070.1"/>
    <property type="molecule type" value="Genomic_DNA"/>
</dbReference>
<comment type="caution">
    <text evidence="2">The sequence shown here is derived from an EMBL/GenBank/DDBJ whole genome shotgun (WGS) entry which is preliminary data.</text>
</comment>
<reference evidence="2 3" key="1">
    <citation type="journal article" date="2018" name="Front. Microbiol.">
        <title>Comparative Genomics of the Herbivore Gut Symbiont Lactobacillus reuteri Reveals Genetic Diversity and Lifestyle Adaptation.</title>
        <authorList>
            <person name="Zhao J."/>
        </authorList>
    </citation>
    <scope>NUCLEOTIDE SEQUENCE [LARGE SCALE GENOMIC DNA]</scope>
    <source>
        <strain evidence="2 3">LR10</strain>
    </source>
</reference>
<dbReference type="RefSeq" id="WP_019253562.1">
    <property type="nucleotide sequence ID" value="NZ_JAJGTL010000115.1"/>
</dbReference>
<evidence type="ECO:0000313" key="3">
    <source>
        <dbReference type="Proteomes" id="UP000245980"/>
    </source>
</evidence>
<accession>A0A244CAN5</accession>
<protein>
    <submittedName>
        <fullName evidence="2">Uncharacterized protein</fullName>
    </submittedName>
</protein>
<evidence type="ECO:0000313" key="1">
    <source>
        <dbReference type="EMBL" id="MRG74472.1"/>
    </source>
</evidence>
<dbReference type="Proteomes" id="UP000245980">
    <property type="component" value="Unassembled WGS sequence"/>
</dbReference>
<evidence type="ECO:0000313" key="2">
    <source>
        <dbReference type="EMBL" id="PWT39070.1"/>
    </source>
</evidence>
<proteinExistence type="predicted"/>
<dbReference type="EMBL" id="WJMV01000003">
    <property type="protein sequence ID" value="MRG74472.1"/>
    <property type="molecule type" value="Genomic_DNA"/>
</dbReference>
<gene>
    <name evidence="2" type="ORF">DKZ22_11835</name>
    <name evidence="1" type="ORF">GIX79_01585</name>
</gene>
<dbReference type="Proteomes" id="UP000452188">
    <property type="component" value="Unassembled WGS sequence"/>
</dbReference>
<name>A0A244CAN5_LIMRT</name>
<reference evidence="1 4" key="3">
    <citation type="submission" date="2019-11" db="EMBL/GenBank/DDBJ databases">
        <title>Draft genome sequence of 12 host-associated Lactobacillus reuteri rodent strains.</title>
        <authorList>
            <person name="Zhang S."/>
            <person name="Ozcam M."/>
            <person name="Van Pijkeren J.P."/>
        </authorList>
    </citation>
    <scope>NUCLEOTIDE SEQUENCE [LARGE SCALE GENOMIC DNA]</scope>
    <source>
        <strain evidence="1 4">6799jm-1</strain>
    </source>
</reference>